<dbReference type="SUPFAM" id="SSF56112">
    <property type="entry name" value="Protein kinase-like (PK-like)"/>
    <property type="match status" value="1"/>
</dbReference>
<dbReference type="GO" id="GO:0005975">
    <property type="term" value="P:carbohydrate metabolic process"/>
    <property type="evidence" value="ECO:0007669"/>
    <property type="project" value="InterPro"/>
</dbReference>
<dbReference type="InterPro" id="IPR005198">
    <property type="entry name" value="Glyco_hydro_76"/>
</dbReference>
<dbReference type="InterPro" id="IPR011009">
    <property type="entry name" value="Kinase-like_dom_sf"/>
</dbReference>
<keyword evidence="1" id="KW-0812">Transmembrane</keyword>
<dbReference type="EMBL" id="JACAZE010000009">
    <property type="protein sequence ID" value="KAF7305854.1"/>
    <property type="molecule type" value="Genomic_DNA"/>
</dbReference>
<dbReference type="Proteomes" id="UP000613580">
    <property type="component" value="Unassembled WGS sequence"/>
</dbReference>
<feature type="transmembrane region" description="Helical" evidence="1">
    <location>
        <begin position="222"/>
        <end position="241"/>
    </location>
</feature>
<dbReference type="PROSITE" id="PS50011">
    <property type="entry name" value="PROTEIN_KINASE_DOM"/>
    <property type="match status" value="1"/>
</dbReference>
<dbReference type="Gene3D" id="1.10.510.10">
    <property type="entry name" value="Transferase(Phosphotransferase) domain 1"/>
    <property type="match status" value="1"/>
</dbReference>
<dbReference type="GO" id="GO:0004674">
    <property type="term" value="F:protein serine/threonine kinase activity"/>
    <property type="evidence" value="ECO:0007669"/>
    <property type="project" value="TreeGrafter"/>
</dbReference>
<evidence type="ECO:0000259" key="2">
    <source>
        <dbReference type="PROSITE" id="PS50011"/>
    </source>
</evidence>
<dbReference type="PANTHER" id="PTHR44329">
    <property type="entry name" value="SERINE/THREONINE-PROTEIN KINASE TNNI3K-RELATED"/>
    <property type="match status" value="1"/>
</dbReference>
<dbReference type="InterPro" id="IPR008928">
    <property type="entry name" value="6-hairpin_glycosidase_sf"/>
</dbReference>
<keyword evidence="4" id="KW-1185">Reference proteome</keyword>
<accession>A0A8H6SUX7</accession>
<dbReference type="SUPFAM" id="SSF48208">
    <property type="entry name" value="Six-hairpin glycosidases"/>
    <property type="match status" value="1"/>
</dbReference>
<sequence length="688" mass="76707">MDLPATVAGGTFRSTDRGDPGMNALATGKFFVLSALLYESTQNQTYLDRAKDSFAFIKNHLFLAEDGWVLDSFDSANCNRTIDQTPDNYGLFIEGMAVLYSTTGDMSVQAILNQVVSVVLATRDWQGDDGIIAFPRNGNRGSADLIHGLRAAYERKATSTELHHIIAQYLTVQFHAVTELSSVSGTFVYSGQWIASSLRRALSPPNDQPNVVLPGGTIASKVLAAGMAIIVVVSFLFWLTGRSRQRRRAGRIRLQLDDEEDVLQAMPLREETYPLDGQITREDRFPRAGGGNADIFRGTLNRPNGRKIPVAIKVLRLSGNDSQHKATFRRMKREVRVWSQLKHPNVLPFLGVCGDLFGWPVLVSPFYEDGHVGEYLKKYPEADRHALTLGAANGLTYLHRREMVHGDLKVQNVLVDANGRAVICDFGLAKIVNERGFTSNCIGTVAYMAPELFTVPGNHSRGRWTTTTKATDVYSFGLLGLEIFSGEPPKRRQTNPVVTERILADMQPRREDVDADVVAPEIWSLLEKCWHSNARMRPTMTRVLRLLETLGRPQQSRSVQKSKMKNPLRRLLPHLVTEPLNVVVSVNSTYMCRFDRPQSGTFEVDDFVPAENPTVADRHTLYWVADANEWAPIEEGLTPRILNEAERAKYVQAVEACKSEWAWDDADPGLHWLGDHDTTSLGTATGSK</sequence>
<dbReference type="InterPro" id="IPR000719">
    <property type="entry name" value="Prot_kinase_dom"/>
</dbReference>
<dbReference type="InterPro" id="IPR008271">
    <property type="entry name" value="Ser/Thr_kinase_AS"/>
</dbReference>
<keyword evidence="1" id="KW-1133">Transmembrane helix</keyword>
<dbReference type="AlphaFoldDB" id="A0A8H6SUX7"/>
<evidence type="ECO:0000313" key="3">
    <source>
        <dbReference type="EMBL" id="KAF7305854.1"/>
    </source>
</evidence>
<reference evidence="3" key="1">
    <citation type="submission" date="2020-05" db="EMBL/GenBank/DDBJ databases">
        <title>Mycena genomes resolve the evolution of fungal bioluminescence.</title>
        <authorList>
            <person name="Tsai I.J."/>
        </authorList>
    </citation>
    <scope>NUCLEOTIDE SEQUENCE</scope>
    <source>
        <strain evidence="3">110903Hualien_Pintung</strain>
    </source>
</reference>
<comment type="caution">
    <text evidence="3">The sequence shown here is derived from an EMBL/GenBank/DDBJ whole genome shotgun (WGS) entry which is preliminary data.</text>
</comment>
<keyword evidence="3" id="KW-0418">Kinase</keyword>
<keyword evidence="3" id="KW-0808">Transferase</keyword>
<dbReference type="Pfam" id="PF03663">
    <property type="entry name" value="Glyco_hydro_76"/>
    <property type="match status" value="1"/>
</dbReference>
<dbReference type="InterPro" id="IPR051681">
    <property type="entry name" value="Ser/Thr_Kinases-Pseudokinases"/>
</dbReference>
<evidence type="ECO:0000256" key="1">
    <source>
        <dbReference type="SAM" id="Phobius"/>
    </source>
</evidence>
<feature type="domain" description="Protein kinase" evidence="2">
    <location>
        <begin position="282"/>
        <end position="550"/>
    </location>
</feature>
<evidence type="ECO:0000313" key="4">
    <source>
        <dbReference type="Proteomes" id="UP000613580"/>
    </source>
</evidence>
<keyword evidence="1" id="KW-0472">Membrane</keyword>
<dbReference type="Gene3D" id="1.50.10.20">
    <property type="match status" value="1"/>
</dbReference>
<dbReference type="GO" id="GO:0005524">
    <property type="term" value="F:ATP binding"/>
    <property type="evidence" value="ECO:0007669"/>
    <property type="project" value="InterPro"/>
</dbReference>
<dbReference type="PROSITE" id="PS00108">
    <property type="entry name" value="PROTEIN_KINASE_ST"/>
    <property type="match status" value="1"/>
</dbReference>
<gene>
    <name evidence="3" type="ORF">HMN09_00739400</name>
</gene>
<dbReference type="PRINTS" id="PR00109">
    <property type="entry name" value="TYRKINASE"/>
</dbReference>
<dbReference type="OrthoDB" id="26722at2759"/>
<name>A0A8H6SUX7_MYCCL</name>
<proteinExistence type="predicted"/>
<organism evidence="3 4">
    <name type="scientific">Mycena chlorophos</name>
    <name type="common">Agaric fungus</name>
    <name type="synonym">Agaricus chlorophos</name>
    <dbReference type="NCBI Taxonomy" id="658473"/>
    <lineage>
        <taxon>Eukaryota</taxon>
        <taxon>Fungi</taxon>
        <taxon>Dikarya</taxon>
        <taxon>Basidiomycota</taxon>
        <taxon>Agaricomycotina</taxon>
        <taxon>Agaricomycetes</taxon>
        <taxon>Agaricomycetidae</taxon>
        <taxon>Agaricales</taxon>
        <taxon>Marasmiineae</taxon>
        <taxon>Mycenaceae</taxon>
        <taxon>Mycena</taxon>
    </lineage>
</organism>
<protein>
    <submittedName>
        <fullName evidence="3">TKL/TKL-ccin protein kinase</fullName>
    </submittedName>
</protein>
<dbReference type="InterPro" id="IPR001245">
    <property type="entry name" value="Ser-Thr/Tyr_kinase_cat_dom"/>
</dbReference>
<dbReference type="Pfam" id="PF07714">
    <property type="entry name" value="PK_Tyr_Ser-Thr"/>
    <property type="match status" value="1"/>
</dbReference>
<dbReference type="SMART" id="SM00220">
    <property type="entry name" value="S_TKc"/>
    <property type="match status" value="1"/>
</dbReference>